<sequence>MRSRLTRASIPPITAQDKTAMTESRPLLPLVSDAEADPRAQAVFDDIRAVRKTDRVNNFWRALANDPDGLERTWAEVKAVMGEGALDPLVKELVYIAVSVTNGCEYCIRSHSAAARAKGLDDAGLAELFAVIALANKTNALVTGLRPPVDEAFR</sequence>
<name>A0A9W6JTB0_9HYPH</name>
<gene>
    <name evidence="2" type="ORF">GCM10008174_36550</name>
</gene>
<keyword evidence="3" id="KW-1185">Reference proteome</keyword>
<dbReference type="SUPFAM" id="SSF69118">
    <property type="entry name" value="AhpD-like"/>
    <property type="match status" value="1"/>
</dbReference>
<dbReference type="Proteomes" id="UP001143309">
    <property type="component" value="Unassembled WGS sequence"/>
</dbReference>
<dbReference type="PANTHER" id="PTHR35446:SF2">
    <property type="entry name" value="CARBOXYMUCONOLACTONE DECARBOXYLASE-LIKE DOMAIN-CONTAINING PROTEIN"/>
    <property type="match status" value="1"/>
</dbReference>
<evidence type="ECO:0000259" key="1">
    <source>
        <dbReference type="Pfam" id="PF02627"/>
    </source>
</evidence>
<organism evidence="2 3">
    <name type="scientific">Methylopila turkensis</name>
    <dbReference type="NCBI Taxonomy" id="1437816"/>
    <lineage>
        <taxon>Bacteria</taxon>
        <taxon>Pseudomonadati</taxon>
        <taxon>Pseudomonadota</taxon>
        <taxon>Alphaproteobacteria</taxon>
        <taxon>Hyphomicrobiales</taxon>
        <taxon>Methylopilaceae</taxon>
        <taxon>Methylopila</taxon>
    </lineage>
</organism>
<dbReference type="EMBL" id="BSFL01000005">
    <property type="protein sequence ID" value="GLK81914.1"/>
    <property type="molecule type" value="Genomic_DNA"/>
</dbReference>
<dbReference type="InterPro" id="IPR029032">
    <property type="entry name" value="AhpD-like"/>
</dbReference>
<proteinExistence type="predicted"/>
<dbReference type="Pfam" id="PF02627">
    <property type="entry name" value="CMD"/>
    <property type="match status" value="1"/>
</dbReference>
<protein>
    <submittedName>
        <fullName evidence="2">Alkyl hydroperoxide reductase AhpD</fullName>
    </submittedName>
</protein>
<dbReference type="GO" id="GO:0051920">
    <property type="term" value="F:peroxiredoxin activity"/>
    <property type="evidence" value="ECO:0007669"/>
    <property type="project" value="InterPro"/>
</dbReference>
<accession>A0A9W6JTB0</accession>
<dbReference type="Gene3D" id="1.20.1290.10">
    <property type="entry name" value="AhpD-like"/>
    <property type="match status" value="1"/>
</dbReference>
<evidence type="ECO:0000313" key="2">
    <source>
        <dbReference type="EMBL" id="GLK81914.1"/>
    </source>
</evidence>
<evidence type="ECO:0000313" key="3">
    <source>
        <dbReference type="Proteomes" id="UP001143309"/>
    </source>
</evidence>
<dbReference type="AlphaFoldDB" id="A0A9W6JTB0"/>
<dbReference type="NCBIfam" id="TIGR00778">
    <property type="entry name" value="ahpD_dom"/>
    <property type="match status" value="1"/>
</dbReference>
<dbReference type="InterPro" id="IPR003779">
    <property type="entry name" value="CMD-like"/>
</dbReference>
<dbReference type="InterPro" id="IPR004675">
    <property type="entry name" value="AhpD_core"/>
</dbReference>
<feature type="domain" description="Carboxymuconolactone decarboxylase-like" evidence="1">
    <location>
        <begin position="74"/>
        <end position="146"/>
    </location>
</feature>
<reference evidence="2" key="2">
    <citation type="submission" date="2023-01" db="EMBL/GenBank/DDBJ databases">
        <authorList>
            <person name="Sun Q."/>
            <person name="Evtushenko L."/>
        </authorList>
    </citation>
    <scope>NUCLEOTIDE SEQUENCE</scope>
    <source>
        <strain evidence="2">VKM B-2748</strain>
    </source>
</reference>
<dbReference type="PANTHER" id="PTHR35446">
    <property type="entry name" value="SI:CH211-175M2.5"/>
    <property type="match status" value="1"/>
</dbReference>
<comment type="caution">
    <text evidence="2">The sequence shown here is derived from an EMBL/GenBank/DDBJ whole genome shotgun (WGS) entry which is preliminary data.</text>
</comment>
<reference evidence="2" key="1">
    <citation type="journal article" date="2014" name="Int. J. Syst. Evol. Microbiol.">
        <title>Complete genome sequence of Corynebacterium casei LMG S-19264T (=DSM 44701T), isolated from a smear-ripened cheese.</title>
        <authorList>
            <consortium name="US DOE Joint Genome Institute (JGI-PGF)"/>
            <person name="Walter F."/>
            <person name="Albersmeier A."/>
            <person name="Kalinowski J."/>
            <person name="Ruckert C."/>
        </authorList>
    </citation>
    <scope>NUCLEOTIDE SEQUENCE</scope>
    <source>
        <strain evidence="2">VKM B-2748</strain>
    </source>
</reference>